<keyword evidence="5" id="KW-1278">Translocase</keyword>
<dbReference type="GO" id="GO:0005886">
    <property type="term" value="C:plasma membrane"/>
    <property type="evidence" value="ECO:0007669"/>
    <property type="project" value="UniProtKB-SubCell"/>
</dbReference>
<sequence length="478" mass="50459">MSFSSAGYQLQPVLPELVLAVGAMVLLMIGAYRGQGTTRFVTTLAVLLLVVTGVLELWLPAGKLVTFGGSFIVDDFARFLKVLALIASAVTLILSTEYLSQPSSRTFEFSILVLLSTLGMMVLISAGDLISLYLGLELMSLALYVVAASQRDNAKSSEAGLKYFVLGALSSGMLLYGASLIYGFTGTVSFAGIAAAATTGSIGIVFGLVFLLAGLCFKVSAVPFHMWTPDVYEGAPTPVTAFFASAPKVAALAVFTRATLTAFPGIVTQWQQILVFVAIASMALGSFAAIGQTNIKRLMAYSSIGHMGFALVGLASGTVEGAQGVLIYIAIYVAMTLGSFSIILAMKRNGQPLEQISDFAGLSRTNPLIAFIFAMLLFSLAGVPPLAGFFGKWYVFVAAIKANLFTLAVIGVLTSVVGAFYYLSIVKVMYFDQPLGKLDPVRVELRTVLAVAGIFNIFFFAYPGPLVSVATAAAKSLF</sequence>
<keyword evidence="4 5" id="KW-0472">Membrane</keyword>
<feature type="transmembrane region" description="Helical" evidence="5">
    <location>
        <begin position="273"/>
        <end position="291"/>
    </location>
</feature>
<comment type="subcellular location">
    <subcellularLocation>
        <location evidence="5">Cell membrane</location>
        <topology evidence="5">Multi-pass membrane protein</topology>
    </subcellularLocation>
    <subcellularLocation>
        <location evidence="1">Endomembrane system</location>
        <topology evidence="1">Multi-pass membrane protein</topology>
    </subcellularLocation>
    <subcellularLocation>
        <location evidence="6">Membrane</location>
        <topology evidence="6">Multi-pass membrane protein</topology>
    </subcellularLocation>
</comment>
<dbReference type="RefSeq" id="WP_146985703.1">
    <property type="nucleotide sequence ID" value="NZ_VITY01000003.1"/>
</dbReference>
<evidence type="ECO:0000256" key="6">
    <source>
        <dbReference type="RuleBase" id="RU000320"/>
    </source>
</evidence>
<dbReference type="PANTHER" id="PTHR22773">
    <property type="entry name" value="NADH DEHYDROGENASE"/>
    <property type="match status" value="1"/>
</dbReference>
<feature type="transmembrane region" description="Helical" evidence="5">
    <location>
        <begin position="39"/>
        <end position="59"/>
    </location>
</feature>
<dbReference type="GO" id="GO:0048038">
    <property type="term" value="F:quinone binding"/>
    <property type="evidence" value="ECO:0007669"/>
    <property type="project" value="UniProtKB-KW"/>
</dbReference>
<evidence type="ECO:0000313" key="9">
    <source>
        <dbReference type="Proteomes" id="UP000321304"/>
    </source>
</evidence>
<evidence type="ECO:0000313" key="8">
    <source>
        <dbReference type="EMBL" id="TWC05388.1"/>
    </source>
</evidence>
<feature type="transmembrane region" description="Helical" evidence="5">
    <location>
        <begin position="106"/>
        <end position="124"/>
    </location>
</feature>
<comment type="subunit">
    <text evidence="5">NDH-1 is composed of 14 different subunits. Subunits NuoA, H, J, K, L, M, N constitute the membrane sector of the complex.</text>
</comment>
<gene>
    <name evidence="5" type="primary">nuoN</name>
    <name evidence="8" type="ORF">FBZ93_103405</name>
</gene>
<dbReference type="Pfam" id="PF00361">
    <property type="entry name" value="Proton_antipo_M"/>
    <property type="match status" value="1"/>
</dbReference>
<dbReference type="EMBL" id="VITY01000003">
    <property type="protein sequence ID" value="TWC05388.1"/>
    <property type="molecule type" value="Genomic_DNA"/>
</dbReference>
<reference evidence="8 9" key="1">
    <citation type="submission" date="2019-06" db="EMBL/GenBank/DDBJ databases">
        <title>Genomic Encyclopedia of Type Strains, Phase IV (KMG-V): Genome sequencing to study the core and pangenomes of soil and plant-associated prokaryotes.</title>
        <authorList>
            <person name="Whitman W."/>
        </authorList>
    </citation>
    <scope>NUCLEOTIDE SEQUENCE [LARGE SCALE GENOMIC DNA]</scope>
    <source>
        <strain evidence="8 9">BR 10355</strain>
    </source>
</reference>
<organism evidence="8 9">
    <name type="scientific">Bradyrhizobium macuxiense</name>
    <dbReference type="NCBI Taxonomy" id="1755647"/>
    <lineage>
        <taxon>Bacteria</taxon>
        <taxon>Pseudomonadati</taxon>
        <taxon>Pseudomonadota</taxon>
        <taxon>Alphaproteobacteria</taxon>
        <taxon>Hyphomicrobiales</taxon>
        <taxon>Nitrobacteraceae</taxon>
        <taxon>Bradyrhizobium</taxon>
    </lineage>
</organism>
<comment type="caution">
    <text evidence="8">The sequence shown here is derived from an EMBL/GenBank/DDBJ whole genome shotgun (WGS) entry which is preliminary data.</text>
</comment>
<dbReference type="NCBIfam" id="TIGR01770">
    <property type="entry name" value="NDH_I_N"/>
    <property type="match status" value="1"/>
</dbReference>
<keyword evidence="5" id="KW-1003">Cell membrane</keyword>
<dbReference type="NCBIfam" id="NF004440">
    <property type="entry name" value="PRK05777.1-3"/>
    <property type="match status" value="1"/>
</dbReference>
<dbReference type="AlphaFoldDB" id="A0A560MCQ2"/>
<dbReference type="Proteomes" id="UP000321304">
    <property type="component" value="Unassembled WGS sequence"/>
</dbReference>
<evidence type="ECO:0000256" key="4">
    <source>
        <dbReference type="ARBA" id="ARBA00023136"/>
    </source>
</evidence>
<dbReference type="EC" id="7.1.1.-" evidence="5"/>
<keyword evidence="5" id="KW-0830">Ubiquinone</keyword>
<dbReference type="STRING" id="1755647.AS156_14600"/>
<keyword evidence="5" id="KW-0874">Quinone</keyword>
<accession>A0A560MCQ2</accession>
<evidence type="ECO:0000256" key="5">
    <source>
        <dbReference type="HAMAP-Rule" id="MF_00445"/>
    </source>
</evidence>
<feature type="transmembrane region" description="Helical" evidence="5">
    <location>
        <begin position="190"/>
        <end position="217"/>
    </location>
</feature>
<feature type="transmembrane region" description="Helical" evidence="5">
    <location>
        <begin position="249"/>
        <end position="267"/>
    </location>
</feature>
<evidence type="ECO:0000256" key="1">
    <source>
        <dbReference type="ARBA" id="ARBA00004127"/>
    </source>
</evidence>
<feature type="transmembrane region" description="Helical" evidence="5">
    <location>
        <begin position="161"/>
        <end position="184"/>
    </location>
</feature>
<keyword evidence="5" id="KW-0813">Transport</keyword>
<feature type="transmembrane region" description="Helical" evidence="5">
    <location>
        <begin position="393"/>
        <end position="423"/>
    </location>
</feature>
<dbReference type="GO" id="GO:0042773">
    <property type="term" value="P:ATP synthesis coupled electron transport"/>
    <property type="evidence" value="ECO:0007669"/>
    <property type="project" value="InterPro"/>
</dbReference>
<proteinExistence type="inferred from homology"/>
<comment type="catalytic activity">
    <reaction evidence="5">
        <text>a quinone + NADH + 5 H(+)(in) = a quinol + NAD(+) + 4 H(+)(out)</text>
        <dbReference type="Rhea" id="RHEA:57888"/>
        <dbReference type="ChEBI" id="CHEBI:15378"/>
        <dbReference type="ChEBI" id="CHEBI:24646"/>
        <dbReference type="ChEBI" id="CHEBI:57540"/>
        <dbReference type="ChEBI" id="CHEBI:57945"/>
        <dbReference type="ChEBI" id="CHEBI:132124"/>
    </reaction>
</comment>
<dbReference type="GO" id="GO:0050136">
    <property type="term" value="F:NADH dehydrogenase (quinone) (non-electrogenic) activity"/>
    <property type="evidence" value="ECO:0007669"/>
    <property type="project" value="UniProtKB-UniRule"/>
</dbReference>
<feature type="transmembrane region" description="Helical" evidence="5">
    <location>
        <begin position="443"/>
        <end position="462"/>
    </location>
</feature>
<comment type="similarity">
    <text evidence="5">Belongs to the complex I subunit 2 family.</text>
</comment>
<dbReference type="PRINTS" id="PR01434">
    <property type="entry name" value="NADHDHGNASE5"/>
</dbReference>
<dbReference type="GO" id="GO:0012505">
    <property type="term" value="C:endomembrane system"/>
    <property type="evidence" value="ECO:0007669"/>
    <property type="project" value="UniProtKB-SubCell"/>
</dbReference>
<evidence type="ECO:0000259" key="7">
    <source>
        <dbReference type="Pfam" id="PF00361"/>
    </source>
</evidence>
<name>A0A560MCQ2_9BRAD</name>
<keyword evidence="9" id="KW-1185">Reference proteome</keyword>
<evidence type="ECO:0000256" key="2">
    <source>
        <dbReference type="ARBA" id="ARBA00022692"/>
    </source>
</evidence>
<dbReference type="OrthoDB" id="9811718at2"/>
<feature type="domain" description="NADH:quinone oxidoreductase/Mrp antiporter transmembrane" evidence="7">
    <location>
        <begin position="126"/>
        <end position="417"/>
    </location>
</feature>
<keyword evidence="5" id="KW-0520">NAD</keyword>
<keyword evidence="3 5" id="KW-1133">Transmembrane helix</keyword>
<dbReference type="InterPro" id="IPR010096">
    <property type="entry name" value="NADH-Q_OxRdtase_suN/2"/>
</dbReference>
<feature type="transmembrane region" description="Helical" evidence="5">
    <location>
        <begin position="12"/>
        <end position="32"/>
    </location>
</feature>
<dbReference type="HAMAP" id="MF_00445">
    <property type="entry name" value="NDH1_NuoN_1"/>
    <property type="match status" value="1"/>
</dbReference>
<protein>
    <recommendedName>
        <fullName evidence="5">NADH-quinone oxidoreductase subunit N</fullName>
        <ecNumber evidence="5">7.1.1.-</ecNumber>
    </recommendedName>
    <alternativeName>
        <fullName evidence="5">NADH dehydrogenase I subunit N</fullName>
    </alternativeName>
    <alternativeName>
        <fullName evidence="5">NDH-1 subunit N</fullName>
    </alternativeName>
</protein>
<feature type="transmembrane region" description="Helical" evidence="5">
    <location>
        <begin position="325"/>
        <end position="346"/>
    </location>
</feature>
<keyword evidence="2 5" id="KW-0812">Transmembrane</keyword>
<dbReference type="InterPro" id="IPR001750">
    <property type="entry name" value="ND/Mrp_TM"/>
</dbReference>
<feature type="transmembrane region" description="Helical" evidence="5">
    <location>
        <begin position="79"/>
        <end position="99"/>
    </location>
</feature>
<dbReference type="GO" id="GO:0008137">
    <property type="term" value="F:NADH dehydrogenase (ubiquinone) activity"/>
    <property type="evidence" value="ECO:0007669"/>
    <property type="project" value="InterPro"/>
</dbReference>
<evidence type="ECO:0000256" key="3">
    <source>
        <dbReference type="ARBA" id="ARBA00022989"/>
    </source>
</evidence>
<feature type="transmembrane region" description="Helical" evidence="5">
    <location>
        <begin position="367"/>
        <end position="387"/>
    </location>
</feature>
<comment type="function">
    <text evidence="5">NDH-1 shuttles electrons from NADH, via FMN and iron-sulfur (Fe-S) centers, to quinones in the respiratory chain. The immediate electron acceptor for the enzyme in this species is believed to be ubiquinone. Couples the redox reaction to proton translocation (for every two electrons transferred, four hydrogen ions are translocated across the cytoplasmic membrane), and thus conserves the redox energy in a proton gradient.</text>
</comment>